<dbReference type="EMBL" id="MDUX01000008">
    <property type="protein sequence ID" value="KAF7600225.1"/>
    <property type="molecule type" value="Genomic_DNA"/>
</dbReference>
<dbReference type="OrthoDB" id="8780714at2"/>
<evidence type="ECO:0008006" key="7">
    <source>
        <dbReference type="Google" id="ProtNLM"/>
    </source>
</evidence>
<feature type="compositionally biased region" description="Polar residues" evidence="1">
    <location>
        <begin position="72"/>
        <end position="87"/>
    </location>
</feature>
<protein>
    <recommendedName>
        <fullName evidence="7">TonB C-terminal domain-containing protein</fullName>
    </recommendedName>
</protein>
<reference evidence="3 6" key="1">
    <citation type="submission" date="2016-08" db="EMBL/GenBank/DDBJ databases">
        <title>Candidatus Dactylopiibacterium carminicum genome sequence.</title>
        <authorList>
            <person name="Ramirez-Puebla S.T."/>
            <person name="Ormeno-Orrillo E."/>
            <person name="Vera-Ponce De Leon A."/>
            <person name="Luis L."/>
            <person name="Sanchez-Flores A."/>
            <person name="Monica R."/>
            <person name="Martinez-Romero E."/>
        </authorList>
    </citation>
    <scope>NUCLEOTIDE SEQUENCE [LARGE SCALE GENOMIC DNA]</scope>
    <source>
        <strain evidence="3">END1</strain>
    </source>
</reference>
<feature type="signal peptide" evidence="2">
    <location>
        <begin position="1"/>
        <end position="28"/>
    </location>
</feature>
<evidence type="ECO:0000256" key="2">
    <source>
        <dbReference type="SAM" id="SignalP"/>
    </source>
</evidence>
<gene>
    <name evidence="3" type="ORF">BGI27_04020</name>
    <name evidence="4" type="ORF">CGU29_02285</name>
</gene>
<keyword evidence="2" id="KW-0732">Signal</keyword>
<name>A0A272EXB0_9RHOO</name>
<feature type="chain" id="PRO_5012153815" description="TonB C-terminal domain-containing protein" evidence="2">
    <location>
        <begin position="29"/>
        <end position="188"/>
    </location>
</feature>
<sequence>MRHGLLAAGLASCLVHGALLLAHAPWQASGPTDAAMRNETPLAARLHPAQLVGSPPQEEATPAPTPARRGSPQGTGRESSARNTPVTPQEMHYWPADSLERRPVPVSAPDSRWLEGADLPAANVRLRLYIDAEGRVRRTEIVADDAEAWAPVRRMFEETRFLPGRRAGESVPSWLEIELDFLELRRVL</sequence>
<feature type="region of interest" description="Disordered" evidence="1">
    <location>
        <begin position="52"/>
        <end position="89"/>
    </location>
</feature>
<dbReference type="EMBL" id="NMRN01000004">
    <property type="protein sequence ID" value="PAS94757.1"/>
    <property type="molecule type" value="Genomic_DNA"/>
</dbReference>
<organism evidence="4 5">
    <name type="scientific">Candidatus Dactylopiibacterium carminicum</name>
    <dbReference type="NCBI Taxonomy" id="857335"/>
    <lineage>
        <taxon>Bacteria</taxon>
        <taxon>Pseudomonadati</taxon>
        <taxon>Pseudomonadota</taxon>
        <taxon>Betaproteobacteria</taxon>
        <taxon>Rhodocyclales</taxon>
        <taxon>Rhodocyclaceae</taxon>
        <taxon>Candidatus Dactylopiibacterium</taxon>
    </lineage>
</organism>
<keyword evidence="6" id="KW-1185">Reference proteome</keyword>
<dbReference type="Proteomes" id="UP000216107">
    <property type="component" value="Unassembled WGS sequence"/>
</dbReference>
<dbReference type="Proteomes" id="UP000623509">
    <property type="component" value="Unassembled WGS sequence"/>
</dbReference>
<accession>A0A272EXB0</accession>
<dbReference type="AlphaFoldDB" id="A0A272EXB0"/>
<evidence type="ECO:0000313" key="4">
    <source>
        <dbReference type="EMBL" id="PAS94757.1"/>
    </source>
</evidence>
<evidence type="ECO:0000313" key="5">
    <source>
        <dbReference type="Proteomes" id="UP000216107"/>
    </source>
</evidence>
<dbReference type="RefSeq" id="WP_095523624.1">
    <property type="nucleotide sequence ID" value="NZ_MDUX01000008.1"/>
</dbReference>
<comment type="caution">
    <text evidence="4">The sequence shown here is derived from an EMBL/GenBank/DDBJ whole genome shotgun (WGS) entry which is preliminary data.</text>
</comment>
<proteinExistence type="predicted"/>
<evidence type="ECO:0000313" key="3">
    <source>
        <dbReference type="EMBL" id="KAF7600225.1"/>
    </source>
</evidence>
<dbReference type="SUPFAM" id="SSF74653">
    <property type="entry name" value="TolA/TonB C-terminal domain"/>
    <property type="match status" value="1"/>
</dbReference>
<reference evidence="4 5" key="2">
    <citation type="submission" date="2017-07" db="EMBL/GenBank/DDBJ databases">
        <title>Candidatus Dactylopiibacterium carminicum, a nitrogen-fixing symbiont of the cochineal insect Dactylopius coccus and Dactylopius opuntiae (Hemiptera: Coccoidea: Dactylopiidae).</title>
        <authorList>
            <person name="Vera A."/>
        </authorList>
    </citation>
    <scope>NUCLEOTIDE SEQUENCE [LARGE SCALE GENOMIC DNA]</scope>
    <source>
        <strain evidence="4 5">NFDCM</strain>
    </source>
</reference>
<evidence type="ECO:0000256" key="1">
    <source>
        <dbReference type="SAM" id="MobiDB-lite"/>
    </source>
</evidence>
<dbReference type="Gene3D" id="3.30.1150.10">
    <property type="match status" value="1"/>
</dbReference>
<evidence type="ECO:0000313" key="6">
    <source>
        <dbReference type="Proteomes" id="UP000623509"/>
    </source>
</evidence>